<dbReference type="PANTHER" id="PTHR43156:SF9">
    <property type="entry name" value="HAMP DOMAIN-CONTAINING PROTEIN"/>
    <property type="match status" value="1"/>
</dbReference>
<reference evidence="4 5" key="1">
    <citation type="submission" date="2016-10" db="EMBL/GenBank/DDBJ databases">
        <title>Complete Genome Sequence of Peptococcaceae strain DCMF.</title>
        <authorList>
            <person name="Edwards R.J."/>
            <person name="Holland S.I."/>
            <person name="Deshpande N.P."/>
            <person name="Wong Y.K."/>
            <person name="Ertan H."/>
            <person name="Manefield M."/>
            <person name="Russell T.L."/>
            <person name="Lee M.J."/>
        </authorList>
    </citation>
    <scope>NUCLEOTIDE SEQUENCE [LARGE SCALE GENOMIC DNA]</scope>
    <source>
        <strain evidence="4 5">DCMF</strain>
    </source>
</reference>
<dbReference type="InterPro" id="IPR001932">
    <property type="entry name" value="PPM-type_phosphatase-like_dom"/>
</dbReference>
<evidence type="ECO:0000256" key="2">
    <source>
        <dbReference type="SAM" id="Phobius"/>
    </source>
</evidence>
<evidence type="ECO:0000256" key="1">
    <source>
        <dbReference type="ARBA" id="ARBA00022801"/>
    </source>
</evidence>
<dbReference type="InterPro" id="IPR036457">
    <property type="entry name" value="PPM-type-like_dom_sf"/>
</dbReference>
<organism evidence="4 5">
    <name type="scientific">Formimonas warabiya</name>
    <dbReference type="NCBI Taxonomy" id="1761012"/>
    <lineage>
        <taxon>Bacteria</taxon>
        <taxon>Bacillati</taxon>
        <taxon>Bacillota</taxon>
        <taxon>Clostridia</taxon>
        <taxon>Eubacteriales</taxon>
        <taxon>Peptococcaceae</taxon>
        <taxon>Candidatus Formimonas</taxon>
    </lineage>
</organism>
<keyword evidence="1" id="KW-0378">Hydrolase</keyword>
<evidence type="ECO:0000313" key="4">
    <source>
        <dbReference type="EMBL" id="ATW28734.1"/>
    </source>
</evidence>
<dbReference type="KEGG" id="fwa:DCMF_18735"/>
<evidence type="ECO:0000313" key="5">
    <source>
        <dbReference type="Proteomes" id="UP000323521"/>
    </source>
</evidence>
<dbReference type="Proteomes" id="UP000323521">
    <property type="component" value="Chromosome"/>
</dbReference>
<protein>
    <submittedName>
        <fullName evidence="4">Stage II sporulation protein E</fullName>
    </submittedName>
</protein>
<evidence type="ECO:0000259" key="3">
    <source>
        <dbReference type="SMART" id="SM00331"/>
    </source>
</evidence>
<dbReference type="AlphaFoldDB" id="A0A3G1L258"/>
<accession>A0A3G1L258</accession>
<dbReference type="EMBL" id="CP017634">
    <property type="protein sequence ID" value="ATW28734.1"/>
    <property type="molecule type" value="Genomic_DNA"/>
</dbReference>
<name>A0A3G1L258_FORW1</name>
<dbReference type="Gene3D" id="3.60.40.10">
    <property type="entry name" value="PPM-type phosphatase domain"/>
    <property type="match status" value="1"/>
</dbReference>
<dbReference type="SMART" id="SM00331">
    <property type="entry name" value="PP2C_SIG"/>
    <property type="match status" value="1"/>
</dbReference>
<feature type="transmembrane region" description="Helical" evidence="2">
    <location>
        <begin position="306"/>
        <end position="328"/>
    </location>
</feature>
<dbReference type="GO" id="GO:0016791">
    <property type="term" value="F:phosphatase activity"/>
    <property type="evidence" value="ECO:0007669"/>
    <property type="project" value="TreeGrafter"/>
</dbReference>
<keyword evidence="2" id="KW-1133">Transmembrane helix</keyword>
<gene>
    <name evidence="4" type="ORF">DCMF_18735</name>
</gene>
<dbReference type="InterPro" id="IPR052016">
    <property type="entry name" value="Bact_Sigma-Reg"/>
</dbReference>
<feature type="transmembrane region" description="Helical" evidence="2">
    <location>
        <begin position="20"/>
        <end position="45"/>
    </location>
</feature>
<dbReference type="OrthoDB" id="9763484at2"/>
<dbReference type="Pfam" id="PF07228">
    <property type="entry name" value="SpoIIE"/>
    <property type="match status" value="1"/>
</dbReference>
<keyword evidence="2" id="KW-0812">Transmembrane</keyword>
<keyword evidence="5" id="KW-1185">Reference proteome</keyword>
<feature type="domain" description="PPM-type phosphatase" evidence="3">
    <location>
        <begin position="387"/>
        <end position="612"/>
    </location>
</feature>
<sequence length="614" mass="69642">MGINKDQKKDVGDLFDYSTLRVIILASLVIVLSAFLMGGISYMIAEKAIVKKIKSQDLVYIVQSAAAKIDGRIERAKETALILAQDPAILEWVKSGEKDTRMGDYAQEQITDIAQNYDYSNSFIVSSITNHYWAEGGKLIDTMKMSDPDDSWFFQTIQSKKPVSVQIDFNKERNDTFVFVDALMGDLNQPLAVTGVGVNFKDIVQEFQNYKFGEKSNLWLIDEQGDIYISEDTEHTEYNIESFLPLDISAKIIAPTEKRDFSPHVLEYQNRTGEIFDLIYLPLKSTDWKLVLQIPRKESLSIVDSVKLNMALAGLISIMVVVFIFYFISSRIANPYKRAVILSKELERKVNERTQELNEQNSRIMESIEYAKMIQESVLPPREELEKALGEYFTIWKPRDTVGGDFYWLRRGKKGFVFVIGDCTGHGVPGALMTMAVNGILNHIVDDICADNPGLILKEMNRLLKQTLNRNDTENFVEDGLDAGIIYKPWDGPVVFAGAKISLYVKKGEHLHVIKGSSKGIGYRSTDLEYEFLNYAIELEGSPVFYLATDGYMDQNGGEQDYSFGRKRFEEVIHGCDSASLAKQQEIFERTLAEYMAGERQRDDITVIAFKLTS</sequence>
<keyword evidence="2" id="KW-0472">Membrane</keyword>
<dbReference type="Gene3D" id="3.30.450.20">
    <property type="entry name" value="PAS domain"/>
    <property type="match status" value="1"/>
</dbReference>
<dbReference type="PANTHER" id="PTHR43156">
    <property type="entry name" value="STAGE II SPORULATION PROTEIN E-RELATED"/>
    <property type="match status" value="1"/>
</dbReference>
<proteinExistence type="predicted"/>